<organism evidence="5 6">
    <name type="scientific">Shouchella xiaoxiensis</name>
    <dbReference type="NCBI Taxonomy" id="766895"/>
    <lineage>
        <taxon>Bacteria</taxon>
        <taxon>Bacillati</taxon>
        <taxon>Bacillota</taxon>
        <taxon>Bacilli</taxon>
        <taxon>Bacillales</taxon>
        <taxon>Bacillaceae</taxon>
        <taxon>Shouchella</taxon>
    </lineage>
</organism>
<evidence type="ECO:0008006" key="7">
    <source>
        <dbReference type="Google" id="ProtNLM"/>
    </source>
</evidence>
<evidence type="ECO:0000256" key="4">
    <source>
        <dbReference type="ARBA" id="ARBA00023136"/>
    </source>
</evidence>
<dbReference type="Gene3D" id="1.10.3630.10">
    <property type="entry name" value="yeast vps74-n-term truncation variant domain like"/>
    <property type="match status" value="1"/>
</dbReference>
<keyword evidence="3" id="KW-0446">Lipid-binding</keyword>
<evidence type="ECO:0000313" key="6">
    <source>
        <dbReference type="Proteomes" id="UP001179280"/>
    </source>
</evidence>
<evidence type="ECO:0000256" key="2">
    <source>
        <dbReference type="ARBA" id="ARBA00023034"/>
    </source>
</evidence>
<accession>A0ABS2T1B0</accession>
<gene>
    <name evidence="5" type="ORF">JOC54_003547</name>
</gene>
<evidence type="ECO:0000313" key="5">
    <source>
        <dbReference type="EMBL" id="MBM7840267.1"/>
    </source>
</evidence>
<protein>
    <recommendedName>
        <fullName evidence="7">GPP34 family phosphoprotein</fullName>
    </recommendedName>
</protein>
<reference evidence="5" key="1">
    <citation type="submission" date="2021-01" db="EMBL/GenBank/DDBJ databases">
        <title>Genomic Encyclopedia of Type Strains, Phase IV (KMG-IV): sequencing the most valuable type-strain genomes for metagenomic binning, comparative biology and taxonomic classification.</title>
        <authorList>
            <person name="Goeker M."/>
        </authorList>
    </citation>
    <scope>NUCLEOTIDE SEQUENCE</scope>
    <source>
        <strain evidence="5">DSM 21943</strain>
    </source>
</reference>
<keyword evidence="4" id="KW-0472">Membrane</keyword>
<sequence length="230" mass="25360">MLIAEQLFLLTTNPSTGKPYMSSTLMHCLSASLISELLLNGNLELNKKKVSLIQSESTDPLLQKTLTLIANKPNRSIDYWVTQLLTSHKNLHNKIGDKLSDRGVVSKQEKKILGLFPSVAFPFEKGDLSDVVKDTFNIVLSKKQSQTELNSHEEKTIVLMSLLQGSGLIKNVYDNRSEARFVEKEIKRITKDLPVTQAVKKVMDVVQLDLIVAATTASVAASSDSSSSSD</sequence>
<dbReference type="InterPro" id="IPR008628">
    <property type="entry name" value="GPP34-like"/>
</dbReference>
<comment type="subcellular location">
    <subcellularLocation>
        <location evidence="1">Golgi apparatus membrane</location>
        <topology evidence="1">Peripheral membrane protein</topology>
        <orientation evidence="1">Cytoplasmic side</orientation>
    </subcellularLocation>
</comment>
<dbReference type="Proteomes" id="UP001179280">
    <property type="component" value="Unassembled WGS sequence"/>
</dbReference>
<keyword evidence="2" id="KW-0333">Golgi apparatus</keyword>
<dbReference type="RefSeq" id="WP_204467801.1">
    <property type="nucleotide sequence ID" value="NZ_JAFBCV010000012.1"/>
</dbReference>
<dbReference type="EMBL" id="JAFBCV010000012">
    <property type="protein sequence ID" value="MBM7840267.1"/>
    <property type="molecule type" value="Genomic_DNA"/>
</dbReference>
<proteinExistence type="predicted"/>
<keyword evidence="6" id="KW-1185">Reference proteome</keyword>
<evidence type="ECO:0000256" key="3">
    <source>
        <dbReference type="ARBA" id="ARBA00023121"/>
    </source>
</evidence>
<dbReference type="InterPro" id="IPR038261">
    <property type="entry name" value="GPP34-like_sf"/>
</dbReference>
<evidence type="ECO:0000256" key="1">
    <source>
        <dbReference type="ARBA" id="ARBA00004255"/>
    </source>
</evidence>
<name>A0ABS2T1B0_9BACI</name>
<dbReference type="Pfam" id="PF05719">
    <property type="entry name" value="GPP34"/>
    <property type="match status" value="1"/>
</dbReference>
<comment type="caution">
    <text evidence="5">The sequence shown here is derived from an EMBL/GenBank/DDBJ whole genome shotgun (WGS) entry which is preliminary data.</text>
</comment>